<name>A0A176TE98_9FLAO</name>
<evidence type="ECO:0000313" key="5">
    <source>
        <dbReference type="EMBL" id="OAD45961.1"/>
    </source>
</evidence>
<dbReference type="Proteomes" id="UP000076923">
    <property type="component" value="Unassembled WGS sequence"/>
</dbReference>
<comment type="similarity">
    <text evidence="2">Belongs to the BshC family.</text>
</comment>
<keyword evidence="2" id="KW-0175">Coiled coil</keyword>
<dbReference type="InterPro" id="IPR055399">
    <property type="entry name" value="CC_BshC"/>
</dbReference>
<feature type="domain" description="Bacillithiol biosynthesis BshC N-terminal Rossmann-like" evidence="3">
    <location>
        <begin position="1"/>
        <end position="372"/>
    </location>
</feature>
<sequence>MKVTQIPFQKTGFFSNIMLDYLEKKESIQPFYNNFPDISGFHNQIEEKQKSFRLQSRLVLVDALKNQYKGFNVSKKTEENIETLKLQNTFTVTTGHQLNLFTGPLYFLYKILSTINLCEELSEKFPEQNFVPIYWMATEDHDFEEINYFNFDGKKVLWNREDGGAVGRFSTEGLAAVFDVFSEHLGHSKNAEFLKKLFFDGYLKHHNLADATRYIANELFSDYGLIILDGDDASLKQLFTPIVKDELENETSFKAVSKTIIDLEKNYKIQVNPREINLFYLGADFRERIIFEEGVYKVNNTDITFSKAEILKEVDENPKAFSPNVIMRPLYQEVILPNLCYLGGGGEMAYWLELKDYFKEVAIPFPILLLRNSVQVVSEKQAKKLEKLNISLEELFLNQYDLLSEKVIENSEIKVNFNEKIQFLQKQFLELKEVAKQTDVSFVNAVNAQERKQVKGLENLQKRLLKAEKKRQTDLVERITLLQNEILPNQSLEERQRNFSEYYLEYGSAFTKALKVSLKPLQLEFTILEL</sequence>
<feature type="coiled-coil region" evidence="2">
    <location>
        <begin position="447"/>
        <end position="477"/>
    </location>
</feature>
<evidence type="ECO:0000313" key="6">
    <source>
        <dbReference type="Proteomes" id="UP000076923"/>
    </source>
</evidence>
<dbReference type="InterPro" id="IPR011199">
    <property type="entry name" value="Bacillithiol_biosynth_BshC"/>
</dbReference>
<evidence type="ECO:0000259" key="3">
    <source>
        <dbReference type="Pfam" id="PF10079"/>
    </source>
</evidence>
<proteinExistence type="inferred from homology"/>
<keyword evidence="6" id="KW-1185">Reference proteome</keyword>
<comment type="caution">
    <text evidence="5">The sequence shown here is derived from an EMBL/GenBank/DDBJ whole genome shotgun (WGS) entry which is preliminary data.</text>
</comment>
<dbReference type="RefSeq" id="WP_068448544.1">
    <property type="nucleotide sequence ID" value="NZ_CP150660.1"/>
</dbReference>
<dbReference type="OrthoDB" id="9765151at2"/>
<dbReference type="STRING" id="1333662.LPB303_04665"/>
<organism evidence="5 6">
    <name type="scientific">Polaribacter atrinae</name>
    <dbReference type="NCBI Taxonomy" id="1333662"/>
    <lineage>
        <taxon>Bacteria</taxon>
        <taxon>Pseudomonadati</taxon>
        <taxon>Bacteroidota</taxon>
        <taxon>Flavobacteriia</taxon>
        <taxon>Flavobacteriales</taxon>
        <taxon>Flavobacteriaceae</taxon>
    </lineage>
</organism>
<evidence type="ECO:0000256" key="1">
    <source>
        <dbReference type="ARBA" id="ARBA00022598"/>
    </source>
</evidence>
<protein>
    <recommendedName>
        <fullName evidence="2">Putative cysteine ligase BshC</fullName>
        <ecNumber evidence="2">6.-.-.-</ecNumber>
    </recommendedName>
</protein>
<reference evidence="5 6" key="1">
    <citation type="submission" date="2016-02" db="EMBL/GenBank/DDBJ databases">
        <title>Draft genome sequence of Polaribacter atrinae KACC17473.</title>
        <authorList>
            <person name="Shin S.-K."/>
            <person name="Yi H."/>
        </authorList>
    </citation>
    <scope>NUCLEOTIDE SEQUENCE [LARGE SCALE GENOMIC DNA]</scope>
    <source>
        <strain evidence="5 6">KACC 17473</strain>
    </source>
</reference>
<dbReference type="EMBL" id="LVWE01000009">
    <property type="protein sequence ID" value="OAD45961.1"/>
    <property type="molecule type" value="Genomic_DNA"/>
</dbReference>
<dbReference type="GO" id="GO:0016874">
    <property type="term" value="F:ligase activity"/>
    <property type="evidence" value="ECO:0007669"/>
    <property type="project" value="UniProtKB-UniRule"/>
</dbReference>
<dbReference type="EC" id="6.-.-.-" evidence="2"/>
<dbReference type="Pfam" id="PF24850">
    <property type="entry name" value="CC_BshC"/>
    <property type="match status" value="1"/>
</dbReference>
<keyword evidence="1 2" id="KW-0436">Ligase</keyword>
<dbReference type="Pfam" id="PF10079">
    <property type="entry name" value="Rossmann-like_BshC"/>
    <property type="match status" value="1"/>
</dbReference>
<evidence type="ECO:0000256" key="2">
    <source>
        <dbReference type="HAMAP-Rule" id="MF_01867"/>
    </source>
</evidence>
<gene>
    <name evidence="2" type="primary">bshC</name>
    <name evidence="5" type="ORF">LPB303_04665</name>
</gene>
<accession>A0A176TE98</accession>
<dbReference type="AlphaFoldDB" id="A0A176TE98"/>
<feature type="domain" description="Bacillithiol biosynthesis BshC C-terminal coiled-coil" evidence="4">
    <location>
        <begin position="375"/>
        <end position="530"/>
    </location>
</feature>
<dbReference type="InterPro" id="IPR055398">
    <property type="entry name" value="Rossmann-like_BshC"/>
</dbReference>
<evidence type="ECO:0000259" key="4">
    <source>
        <dbReference type="Pfam" id="PF24850"/>
    </source>
</evidence>
<dbReference type="NCBIfam" id="TIGR03998">
    <property type="entry name" value="thiol_BshC"/>
    <property type="match status" value="1"/>
</dbReference>
<dbReference type="HAMAP" id="MF_01867">
    <property type="entry name" value="BshC"/>
    <property type="match status" value="1"/>
</dbReference>
<dbReference type="PIRSF" id="PIRSF012535">
    <property type="entry name" value="UCP012535"/>
    <property type="match status" value="1"/>
</dbReference>